<evidence type="ECO:0000313" key="1">
    <source>
        <dbReference type="EMBL" id="ASV75310.1"/>
    </source>
</evidence>
<proteinExistence type="predicted"/>
<dbReference type="KEGG" id="ttf:THTE_2708"/>
<protein>
    <submittedName>
        <fullName evidence="1">Uncharacterized protein</fullName>
    </submittedName>
</protein>
<dbReference type="Proteomes" id="UP000215086">
    <property type="component" value="Chromosome"/>
</dbReference>
<gene>
    <name evidence="1" type="ORF">THTE_2708</name>
</gene>
<dbReference type="EMBL" id="CP018477">
    <property type="protein sequence ID" value="ASV75310.1"/>
    <property type="molecule type" value="Genomic_DNA"/>
</dbReference>
<keyword evidence="2" id="KW-1185">Reference proteome</keyword>
<sequence>MVCGESSLGYTVSREVLEGMMLWFAGNRRSDTLCRFFQG</sequence>
<dbReference type="AlphaFoldDB" id="A0A286RH82"/>
<organism evidence="1 2">
    <name type="scientific">Thermogutta terrifontis</name>
    <dbReference type="NCBI Taxonomy" id="1331910"/>
    <lineage>
        <taxon>Bacteria</taxon>
        <taxon>Pseudomonadati</taxon>
        <taxon>Planctomycetota</taxon>
        <taxon>Planctomycetia</taxon>
        <taxon>Pirellulales</taxon>
        <taxon>Thermoguttaceae</taxon>
        <taxon>Thermogutta</taxon>
    </lineage>
</organism>
<name>A0A286RH82_9BACT</name>
<reference evidence="1 2" key="1">
    <citation type="journal article" name="Front. Microbiol.">
        <title>Sugar Metabolism of the First Thermophilic Planctomycete Thermogutta terrifontis: Comparative Genomic and Transcriptomic Approaches.</title>
        <authorList>
            <person name="Elcheninov A.G."/>
            <person name="Menzel P."/>
            <person name="Gudbergsdottir S.R."/>
            <person name="Slesarev A.I."/>
            <person name="Kadnikov V.V."/>
            <person name="Krogh A."/>
            <person name="Bonch-Osmolovskaya E.A."/>
            <person name="Peng X."/>
            <person name="Kublanov I.V."/>
        </authorList>
    </citation>
    <scope>NUCLEOTIDE SEQUENCE [LARGE SCALE GENOMIC DNA]</scope>
    <source>
        <strain evidence="1 2">R1</strain>
    </source>
</reference>
<accession>A0A286RH82</accession>
<evidence type="ECO:0000313" key="2">
    <source>
        <dbReference type="Proteomes" id="UP000215086"/>
    </source>
</evidence>